<dbReference type="AlphaFoldDB" id="A0AAJ6QYV1"/>
<evidence type="ECO:0000313" key="3">
    <source>
        <dbReference type="RefSeq" id="XP_003748383.1"/>
    </source>
</evidence>
<evidence type="ECO:0000256" key="1">
    <source>
        <dbReference type="SAM" id="MobiDB-lite"/>
    </source>
</evidence>
<dbReference type="PANTHER" id="PTHR13582:SF0">
    <property type="entry name" value="M-PHASE PHOSPHOPROTEIN 6"/>
    <property type="match status" value="1"/>
</dbReference>
<dbReference type="InterPro" id="IPR019324">
    <property type="entry name" value="MPP6"/>
</dbReference>
<feature type="region of interest" description="Disordered" evidence="1">
    <location>
        <begin position="82"/>
        <end position="153"/>
    </location>
</feature>
<dbReference type="GO" id="GO:0000460">
    <property type="term" value="P:maturation of 5.8S rRNA"/>
    <property type="evidence" value="ECO:0007669"/>
    <property type="project" value="TreeGrafter"/>
</dbReference>
<feature type="compositionally biased region" description="Basic residues" evidence="1">
    <location>
        <begin position="142"/>
        <end position="153"/>
    </location>
</feature>
<evidence type="ECO:0000313" key="2">
    <source>
        <dbReference type="Proteomes" id="UP000694867"/>
    </source>
</evidence>
<keyword evidence="2" id="KW-1185">Reference proteome</keyword>
<proteinExistence type="predicted"/>
<dbReference type="CTD" id="35382"/>
<dbReference type="Proteomes" id="UP000694867">
    <property type="component" value="Unplaced"/>
</dbReference>
<gene>
    <name evidence="3" type="primary">LOC100898232</name>
</gene>
<dbReference type="KEGG" id="goe:100898232"/>
<name>A0AAJ6QYV1_9ACAR</name>
<feature type="compositionally biased region" description="Basic and acidic residues" evidence="1">
    <location>
        <begin position="89"/>
        <end position="103"/>
    </location>
</feature>
<organism evidence="2 3">
    <name type="scientific">Galendromus occidentalis</name>
    <name type="common">western predatory mite</name>
    <dbReference type="NCBI Taxonomy" id="34638"/>
    <lineage>
        <taxon>Eukaryota</taxon>
        <taxon>Metazoa</taxon>
        <taxon>Ecdysozoa</taxon>
        <taxon>Arthropoda</taxon>
        <taxon>Chelicerata</taxon>
        <taxon>Arachnida</taxon>
        <taxon>Acari</taxon>
        <taxon>Parasitiformes</taxon>
        <taxon>Mesostigmata</taxon>
        <taxon>Gamasina</taxon>
        <taxon>Phytoseioidea</taxon>
        <taxon>Phytoseiidae</taxon>
        <taxon>Typhlodrominae</taxon>
        <taxon>Galendromus</taxon>
    </lineage>
</organism>
<sequence>MSRSSNKNAQLSKNVLEMKFMKRTKEKYEKDLFEAEQKALFSTSVTQEMENKRAKKKRFIQENSFVPCADLVSGRMSFKGRNPWIEKLSSQDEREQPSGEDRGSMGGIQDEEFAERYSSTVDTMSKKFLRKRDRPNDEASPKNKKFKKPRLND</sequence>
<dbReference type="Pfam" id="PF10175">
    <property type="entry name" value="MPP6"/>
    <property type="match status" value="1"/>
</dbReference>
<accession>A0AAJ6QYV1</accession>
<dbReference type="PANTHER" id="PTHR13582">
    <property type="entry name" value="M-PHASE PHOSPHOPROTEIN 6"/>
    <property type="match status" value="1"/>
</dbReference>
<dbReference type="GeneID" id="100898232"/>
<dbReference type="RefSeq" id="XP_003748383.1">
    <property type="nucleotide sequence ID" value="XM_003748335.2"/>
</dbReference>
<protein>
    <submittedName>
        <fullName evidence="3">M-phase phosphoprotein 6 isoform X1</fullName>
    </submittedName>
</protein>
<reference evidence="3" key="1">
    <citation type="submission" date="2025-08" db="UniProtKB">
        <authorList>
            <consortium name="RefSeq"/>
        </authorList>
    </citation>
    <scope>IDENTIFICATION</scope>
</reference>